<dbReference type="Proteomes" id="UP000317894">
    <property type="component" value="Unassembled WGS sequence"/>
</dbReference>
<accession>A0A552UA94</accession>
<protein>
    <recommendedName>
        <fullName evidence="1">thymidylate synthase</fullName>
        <ecNumber evidence="1">2.1.1.45</ecNumber>
    </recommendedName>
</protein>
<dbReference type="Pfam" id="PF00303">
    <property type="entry name" value="Thymidylat_synt"/>
    <property type="match status" value="1"/>
</dbReference>
<dbReference type="OrthoDB" id="7182974at2"/>
<dbReference type="InterPro" id="IPR036926">
    <property type="entry name" value="Thymidate_synth/dCMP_Mease_sf"/>
</dbReference>
<organism evidence="5 6">
    <name type="scientific">Glacieibacterium frigidum</name>
    <dbReference type="NCBI Taxonomy" id="2593303"/>
    <lineage>
        <taxon>Bacteria</taxon>
        <taxon>Pseudomonadati</taxon>
        <taxon>Pseudomonadota</taxon>
        <taxon>Alphaproteobacteria</taxon>
        <taxon>Sphingomonadales</taxon>
        <taxon>Sphingosinicellaceae</taxon>
        <taxon>Glacieibacterium</taxon>
    </lineage>
</organism>
<dbReference type="CDD" id="cd00351">
    <property type="entry name" value="TS_Pyrimidine_HMase"/>
    <property type="match status" value="1"/>
</dbReference>
<dbReference type="SUPFAM" id="SSF55831">
    <property type="entry name" value="Thymidylate synthase/dCMP hydroxymethylase"/>
    <property type="match status" value="1"/>
</dbReference>
<reference evidence="5 6" key="1">
    <citation type="submission" date="2019-07" db="EMBL/GenBank/DDBJ databases">
        <title>Novel species isolated from glacier.</title>
        <authorList>
            <person name="Liu Q."/>
            <person name="Xin Y.-H."/>
        </authorList>
    </citation>
    <scope>NUCLEOTIDE SEQUENCE [LARGE SCALE GENOMIC DNA]</scope>
    <source>
        <strain evidence="5 6">LB1R16</strain>
    </source>
</reference>
<evidence type="ECO:0000259" key="4">
    <source>
        <dbReference type="Pfam" id="PF00303"/>
    </source>
</evidence>
<evidence type="ECO:0000313" key="5">
    <source>
        <dbReference type="EMBL" id="TRW15135.1"/>
    </source>
</evidence>
<dbReference type="PANTHER" id="PTHR11548">
    <property type="entry name" value="THYMIDYLATE SYNTHASE 1"/>
    <property type="match status" value="1"/>
</dbReference>
<dbReference type="PRINTS" id="PR00108">
    <property type="entry name" value="THYMDSNTHASE"/>
</dbReference>
<dbReference type="RefSeq" id="WP_144335304.1">
    <property type="nucleotide sequence ID" value="NZ_VJWA01000002.1"/>
</dbReference>
<sequence>MELECANIDDLLFALYERLLDSGLKHDGGSRGPSTELLGVTLRLTNPRARISRSEDRGRPFSAIGELLWYLKKSDRLDFILPYIKRYEEDAVDGILPGAYGPRLFGMHGQHDQIANVIELLSKSPGSRRAVIQLFDASDIAVRKSEIPCTTTLQFHIRDGLLHMSVMMRSNDAYFGLPHDVFCFTMLQEMMTRRLGLDLGHYIHHAGSMHFYDEFADRLARYMGEGFQRPIEMGRMPDGDPFALIPKLLAAEAVIRSGGSVVADGVAGPGYWADFIRLVQVFWASRRGEPLDDLKREFFDPMYRVYLEGRRAVGEQALSALPQAGAA</sequence>
<dbReference type="Gene3D" id="3.30.572.10">
    <property type="entry name" value="Thymidylate synthase/dCMP hydroxymethylase domain"/>
    <property type="match status" value="1"/>
</dbReference>
<keyword evidence="6" id="KW-1185">Reference proteome</keyword>
<dbReference type="AlphaFoldDB" id="A0A552UA94"/>
<keyword evidence="2" id="KW-0489">Methyltransferase</keyword>
<evidence type="ECO:0000256" key="2">
    <source>
        <dbReference type="ARBA" id="ARBA00022603"/>
    </source>
</evidence>
<proteinExistence type="predicted"/>
<dbReference type="EMBL" id="VJWA01000002">
    <property type="protein sequence ID" value="TRW15135.1"/>
    <property type="molecule type" value="Genomic_DNA"/>
</dbReference>
<feature type="domain" description="Thymidylate synthase/dCMP hydroxymethylase" evidence="4">
    <location>
        <begin position="62"/>
        <end position="221"/>
    </location>
</feature>
<dbReference type="GO" id="GO:0032259">
    <property type="term" value="P:methylation"/>
    <property type="evidence" value="ECO:0007669"/>
    <property type="project" value="UniProtKB-KW"/>
</dbReference>
<dbReference type="EC" id="2.1.1.45" evidence="1"/>
<keyword evidence="3" id="KW-0808">Transferase</keyword>
<name>A0A552UA94_9SPHN</name>
<dbReference type="PANTHER" id="PTHR11548:SF9">
    <property type="entry name" value="THYMIDYLATE SYNTHASE"/>
    <property type="match status" value="1"/>
</dbReference>
<evidence type="ECO:0000256" key="3">
    <source>
        <dbReference type="ARBA" id="ARBA00022679"/>
    </source>
</evidence>
<dbReference type="GO" id="GO:0005829">
    <property type="term" value="C:cytosol"/>
    <property type="evidence" value="ECO:0007669"/>
    <property type="project" value="TreeGrafter"/>
</dbReference>
<dbReference type="InterPro" id="IPR023451">
    <property type="entry name" value="Thymidate_synth/dCMP_Mease_dom"/>
</dbReference>
<dbReference type="InterPro" id="IPR000398">
    <property type="entry name" value="Thymidylate_synthase"/>
</dbReference>
<evidence type="ECO:0000256" key="1">
    <source>
        <dbReference type="ARBA" id="ARBA00011947"/>
    </source>
</evidence>
<dbReference type="InterPro" id="IPR045097">
    <property type="entry name" value="Thymidate_synth/dCMP_Mease"/>
</dbReference>
<dbReference type="GO" id="GO:0006231">
    <property type="term" value="P:dTMP biosynthetic process"/>
    <property type="evidence" value="ECO:0007669"/>
    <property type="project" value="InterPro"/>
</dbReference>
<evidence type="ECO:0000313" key="6">
    <source>
        <dbReference type="Proteomes" id="UP000317894"/>
    </source>
</evidence>
<comment type="caution">
    <text evidence="5">The sequence shown here is derived from an EMBL/GenBank/DDBJ whole genome shotgun (WGS) entry which is preliminary data.</text>
</comment>
<dbReference type="GO" id="GO:0004799">
    <property type="term" value="F:thymidylate synthase activity"/>
    <property type="evidence" value="ECO:0007669"/>
    <property type="project" value="UniProtKB-EC"/>
</dbReference>
<gene>
    <name evidence="5" type="ORF">FMM06_15950</name>
</gene>